<dbReference type="InterPro" id="IPR004808">
    <property type="entry name" value="AP_endonuc_1"/>
</dbReference>
<gene>
    <name evidence="7" type="ORF">FSB_LOCUS32557</name>
</gene>
<dbReference type="SUPFAM" id="SSF56219">
    <property type="entry name" value="DNase I-like"/>
    <property type="match status" value="2"/>
</dbReference>
<feature type="binding site" evidence="5">
    <location>
        <position position="311"/>
    </location>
    <ligand>
        <name>Mg(2+)</name>
        <dbReference type="ChEBI" id="CHEBI:18420"/>
        <label>1</label>
    </ligand>
</feature>
<keyword evidence="5" id="KW-0464">Manganese</keyword>
<comment type="cofactor">
    <cofactor evidence="5">
        <name>Mg(2+)</name>
        <dbReference type="ChEBI" id="CHEBI:18420"/>
    </cofactor>
    <cofactor evidence="5">
        <name>Mn(2+)</name>
        <dbReference type="ChEBI" id="CHEBI:29035"/>
    </cofactor>
    <text evidence="5">Probably binds two magnesium or manganese ions per subunit.</text>
</comment>
<dbReference type="GO" id="GO:0046872">
    <property type="term" value="F:metal ion binding"/>
    <property type="evidence" value="ECO:0007669"/>
    <property type="project" value="UniProtKB-KW"/>
</dbReference>
<feature type="binding site" evidence="5">
    <location>
        <position position="282"/>
    </location>
    <ligand>
        <name>Mg(2+)</name>
        <dbReference type="ChEBI" id="CHEBI:18420"/>
        <label>1</label>
    </ligand>
</feature>
<dbReference type="AlphaFoldDB" id="A0A2N9GYG8"/>
<evidence type="ECO:0000313" key="7">
    <source>
        <dbReference type="EMBL" id="SPD04675.1"/>
    </source>
</evidence>
<dbReference type="GO" id="GO:0005634">
    <property type="term" value="C:nucleus"/>
    <property type="evidence" value="ECO:0007669"/>
    <property type="project" value="TreeGrafter"/>
</dbReference>
<dbReference type="GO" id="GO:0003906">
    <property type="term" value="F:DNA-(apurinic or apyrimidinic site) endonuclease activity"/>
    <property type="evidence" value="ECO:0007669"/>
    <property type="project" value="TreeGrafter"/>
</dbReference>
<accession>A0A2N9GYG8</accession>
<keyword evidence="3" id="KW-0378">Hydrolase</keyword>
<dbReference type="InterPro" id="IPR036691">
    <property type="entry name" value="Endo/exonu/phosph_ase_sf"/>
</dbReference>
<dbReference type="PANTHER" id="PTHR22748">
    <property type="entry name" value="AP ENDONUCLEASE"/>
    <property type="match status" value="1"/>
</dbReference>
<evidence type="ECO:0000256" key="3">
    <source>
        <dbReference type="ARBA" id="ARBA00022801"/>
    </source>
</evidence>
<comment type="similarity">
    <text evidence="1">Belongs to the DNA repair enzymes AP/ExoA family.</text>
</comment>
<evidence type="ECO:0000259" key="6">
    <source>
        <dbReference type="Pfam" id="PF03372"/>
    </source>
</evidence>
<organism evidence="7">
    <name type="scientific">Fagus sylvatica</name>
    <name type="common">Beechnut</name>
    <dbReference type="NCBI Taxonomy" id="28930"/>
    <lineage>
        <taxon>Eukaryota</taxon>
        <taxon>Viridiplantae</taxon>
        <taxon>Streptophyta</taxon>
        <taxon>Embryophyta</taxon>
        <taxon>Tracheophyta</taxon>
        <taxon>Spermatophyta</taxon>
        <taxon>Magnoliopsida</taxon>
        <taxon>eudicotyledons</taxon>
        <taxon>Gunneridae</taxon>
        <taxon>Pentapetalae</taxon>
        <taxon>rosids</taxon>
        <taxon>fabids</taxon>
        <taxon>Fagales</taxon>
        <taxon>Fagaceae</taxon>
        <taxon>Fagus</taxon>
    </lineage>
</organism>
<evidence type="ECO:0000256" key="5">
    <source>
        <dbReference type="PIRSR" id="PIRSR604808-2"/>
    </source>
</evidence>
<evidence type="ECO:0000256" key="4">
    <source>
        <dbReference type="ARBA" id="ARBA00022842"/>
    </source>
</evidence>
<evidence type="ECO:0000256" key="1">
    <source>
        <dbReference type="ARBA" id="ARBA00007092"/>
    </source>
</evidence>
<dbReference type="GO" id="GO:0008311">
    <property type="term" value="F:double-stranded DNA 3'-5' DNA exonuclease activity"/>
    <property type="evidence" value="ECO:0007669"/>
    <property type="project" value="TreeGrafter"/>
</dbReference>
<dbReference type="GO" id="GO:0008081">
    <property type="term" value="F:phosphoric diester hydrolase activity"/>
    <property type="evidence" value="ECO:0007669"/>
    <property type="project" value="TreeGrafter"/>
</dbReference>
<keyword evidence="4 5" id="KW-0460">Magnesium</keyword>
<proteinExistence type="inferred from homology"/>
<evidence type="ECO:0000256" key="2">
    <source>
        <dbReference type="ARBA" id="ARBA00022723"/>
    </source>
</evidence>
<name>A0A2N9GYG8_FAGSY</name>
<dbReference type="PANTHER" id="PTHR22748:SF19">
    <property type="entry name" value="ENDONUCLEASE_EXONUCLEASE_PHOSPHATASE DOMAIN-CONTAINING PROTEIN"/>
    <property type="match status" value="1"/>
</dbReference>
<dbReference type="Gene3D" id="3.60.10.10">
    <property type="entry name" value="Endonuclease/exonuclease/phosphatase"/>
    <property type="match status" value="2"/>
</dbReference>
<protein>
    <recommendedName>
        <fullName evidence="6">Endonuclease/exonuclease/phosphatase domain-containing protein</fullName>
    </recommendedName>
</protein>
<dbReference type="Pfam" id="PF03372">
    <property type="entry name" value="Exo_endo_phos"/>
    <property type="match status" value="1"/>
</dbReference>
<sequence>MVRFGWVANYHSGAQRGSIRIPEGSRGQGWAKLVSELWSFFLGREEKNIVVAKPGATSVGDDPARVTEAINGNSDIVGSSRDPRAFYERIFKDTGSREVNVSSGVDEASSSNGSKEISASALQLLNLSDSELRISSSMKVEALVPSTPPTDDTQFKEGEVSGDSGLCGNFRGLTIDLISDDVSMIEVTGVMDMENNLLVLEYYVDDDWDCSLPLCSPLAVIELDACPTSTMAALGANQEVTSQWVKRKYKGFCRLVGFPIGSHEQQCLDLRQRIELRLLSWNVWGLNNPHKYDRVKFWLRQWKCDIVCLQETKLDNLDRNVICSLWGNPYVDWEVLDAVGTAGGVLLLWDKRVFEKPDCFVGGGERFTWSSGSDNSSMFRIDRALISSDWEDHFPDVVQKLLPCPLSDHHPIVLETGRMEGVESFEDDLKFWNEHVFGDVNLQQLNLLADLSQLDEKEELGGLSFAEHDSRKAVLLELDRIFKTRPTLVPIRVEVEGIVHENEMGSRDNVVLFYENLYKETKAWRPLVDGLDFHSIGATDSSHLERQFDREEVLLVVKDLKGDKAPSFDGTLGGNEVRISLLLFADVTIVFCDADPEQVLHIQKVLSCFEVVTGLRVNLNKSEMVPVCSSIAYGGLGVKNVILFNKALLGNGCGALGLKILAHGGESLLQNTEWSGEVGDPSLIGGLMVVGFGRASLWAGKLS</sequence>
<reference evidence="7" key="1">
    <citation type="submission" date="2018-02" db="EMBL/GenBank/DDBJ databases">
        <authorList>
            <person name="Cohen D.B."/>
            <person name="Kent A.D."/>
        </authorList>
    </citation>
    <scope>NUCLEOTIDE SEQUENCE</scope>
</reference>
<dbReference type="GO" id="GO:0006284">
    <property type="term" value="P:base-excision repair"/>
    <property type="evidence" value="ECO:0007669"/>
    <property type="project" value="TreeGrafter"/>
</dbReference>
<keyword evidence="2 5" id="KW-0479">Metal-binding</keyword>
<dbReference type="InterPro" id="IPR005135">
    <property type="entry name" value="Endo/exonuclease/phosphatase"/>
</dbReference>
<feature type="domain" description="Endonuclease/exonuclease/phosphatase" evidence="6">
    <location>
        <begin position="279"/>
        <end position="385"/>
    </location>
</feature>
<dbReference type="EMBL" id="OIVN01002558">
    <property type="protein sequence ID" value="SPD04675.1"/>
    <property type="molecule type" value="Genomic_DNA"/>
</dbReference>